<evidence type="ECO:0000313" key="2">
    <source>
        <dbReference type="Proteomes" id="UP000814033"/>
    </source>
</evidence>
<proteinExistence type="predicted"/>
<reference evidence="1" key="1">
    <citation type="submission" date="2021-02" db="EMBL/GenBank/DDBJ databases">
        <authorList>
            <consortium name="DOE Joint Genome Institute"/>
            <person name="Ahrendt S."/>
            <person name="Looney B.P."/>
            <person name="Miyauchi S."/>
            <person name="Morin E."/>
            <person name="Drula E."/>
            <person name="Courty P.E."/>
            <person name="Chicoki N."/>
            <person name="Fauchery L."/>
            <person name="Kohler A."/>
            <person name="Kuo A."/>
            <person name="Labutti K."/>
            <person name="Pangilinan J."/>
            <person name="Lipzen A."/>
            <person name="Riley R."/>
            <person name="Andreopoulos W."/>
            <person name="He G."/>
            <person name="Johnson J."/>
            <person name="Barry K.W."/>
            <person name="Grigoriev I.V."/>
            <person name="Nagy L."/>
            <person name="Hibbett D."/>
            <person name="Henrissat B."/>
            <person name="Matheny P.B."/>
            <person name="Labbe J."/>
            <person name="Martin F."/>
        </authorList>
    </citation>
    <scope>NUCLEOTIDE SEQUENCE</scope>
    <source>
        <strain evidence="1">FP105234-sp</strain>
    </source>
</reference>
<organism evidence="1 2">
    <name type="scientific">Auriscalpium vulgare</name>
    <dbReference type="NCBI Taxonomy" id="40419"/>
    <lineage>
        <taxon>Eukaryota</taxon>
        <taxon>Fungi</taxon>
        <taxon>Dikarya</taxon>
        <taxon>Basidiomycota</taxon>
        <taxon>Agaricomycotina</taxon>
        <taxon>Agaricomycetes</taxon>
        <taxon>Russulales</taxon>
        <taxon>Auriscalpiaceae</taxon>
        <taxon>Auriscalpium</taxon>
    </lineage>
</organism>
<gene>
    <name evidence="1" type="ORF">FA95DRAFT_1094653</name>
</gene>
<name>A0ACB8R5D1_9AGAM</name>
<protein>
    <submittedName>
        <fullName evidence="1">Uncharacterized protein</fullName>
    </submittedName>
</protein>
<sequence length="169" mass="18825">MWRIVCSDGLVKARPANRWRREDFVMMGRGKLLYAPDIVPLAGMAAIGGHCVRHRHRGAIQGSWRPWFRGWAPRHQSGWTASPYAVHPPAEQARRNNGRRTFPAISNRLRGPRSCTSGRGERERAVAAPTPSRPALGPHAPTTDKSVKLNHISEGKDSACVSIRINRIN</sequence>
<dbReference type="EMBL" id="MU276356">
    <property type="protein sequence ID" value="KAI0039107.1"/>
    <property type="molecule type" value="Genomic_DNA"/>
</dbReference>
<reference evidence="1" key="2">
    <citation type="journal article" date="2022" name="New Phytol.">
        <title>Evolutionary transition to the ectomycorrhizal habit in the genomes of a hyperdiverse lineage of mushroom-forming fungi.</title>
        <authorList>
            <person name="Looney B."/>
            <person name="Miyauchi S."/>
            <person name="Morin E."/>
            <person name="Drula E."/>
            <person name="Courty P.E."/>
            <person name="Kohler A."/>
            <person name="Kuo A."/>
            <person name="LaButti K."/>
            <person name="Pangilinan J."/>
            <person name="Lipzen A."/>
            <person name="Riley R."/>
            <person name="Andreopoulos W."/>
            <person name="He G."/>
            <person name="Johnson J."/>
            <person name="Nolan M."/>
            <person name="Tritt A."/>
            <person name="Barry K.W."/>
            <person name="Grigoriev I.V."/>
            <person name="Nagy L.G."/>
            <person name="Hibbett D."/>
            <person name="Henrissat B."/>
            <person name="Matheny P.B."/>
            <person name="Labbe J."/>
            <person name="Martin F.M."/>
        </authorList>
    </citation>
    <scope>NUCLEOTIDE SEQUENCE</scope>
    <source>
        <strain evidence="1">FP105234-sp</strain>
    </source>
</reference>
<accession>A0ACB8R5D1</accession>
<dbReference type="Proteomes" id="UP000814033">
    <property type="component" value="Unassembled WGS sequence"/>
</dbReference>
<keyword evidence="2" id="KW-1185">Reference proteome</keyword>
<comment type="caution">
    <text evidence="1">The sequence shown here is derived from an EMBL/GenBank/DDBJ whole genome shotgun (WGS) entry which is preliminary data.</text>
</comment>
<evidence type="ECO:0000313" key="1">
    <source>
        <dbReference type="EMBL" id="KAI0039107.1"/>
    </source>
</evidence>